<accession>A0ABR9SPW6</accession>
<proteinExistence type="predicted"/>
<feature type="domain" description="NB-ARC" evidence="1">
    <location>
        <begin position="197"/>
        <end position="344"/>
    </location>
</feature>
<evidence type="ECO:0000259" key="1">
    <source>
        <dbReference type="Pfam" id="PF00931"/>
    </source>
</evidence>
<evidence type="ECO:0000313" key="2">
    <source>
        <dbReference type="EMBL" id="MBE8590619.1"/>
    </source>
</evidence>
<organism evidence="2 3">
    <name type="scientific">Pseudomonas cyclaminis</name>
    <dbReference type="NCBI Taxonomy" id="2781239"/>
    <lineage>
        <taxon>Bacteria</taxon>
        <taxon>Pseudomonadati</taxon>
        <taxon>Pseudomonadota</taxon>
        <taxon>Gammaproteobacteria</taxon>
        <taxon>Pseudomonadales</taxon>
        <taxon>Pseudomonadaceae</taxon>
        <taxon>Pseudomonas</taxon>
    </lineage>
</organism>
<dbReference type="InterPro" id="IPR011990">
    <property type="entry name" value="TPR-like_helical_dom_sf"/>
</dbReference>
<dbReference type="Proteomes" id="UP000613075">
    <property type="component" value="Unassembled WGS sequence"/>
</dbReference>
<dbReference type="PANTHER" id="PTHR36766">
    <property type="entry name" value="PLANT BROAD-SPECTRUM MILDEW RESISTANCE PROTEIN RPW8"/>
    <property type="match status" value="1"/>
</dbReference>
<protein>
    <submittedName>
        <fullName evidence="2">AAA family ATPase</fullName>
    </submittedName>
</protein>
<evidence type="ECO:0000313" key="3">
    <source>
        <dbReference type="Proteomes" id="UP000613075"/>
    </source>
</evidence>
<dbReference type="SUPFAM" id="SSF52540">
    <property type="entry name" value="P-loop containing nucleoside triphosphate hydrolases"/>
    <property type="match status" value="1"/>
</dbReference>
<dbReference type="EMBL" id="JADDUM010000037">
    <property type="protein sequence ID" value="MBE8590619.1"/>
    <property type="molecule type" value="Genomic_DNA"/>
</dbReference>
<sequence length="907" mass="102597">MTGRNYATRMSCFSLISSIETDLRNVLALQSYDDYLKVLPEDVAITAKARYLDHKKEVFSKETDLSELLDFIDFYDLSKILNKIAKTQTAFSESELKDITAGLEKLSKCRNRVCHSRPLEPTDFVSLLDFTQELIDTGDRLDWKNINEAIRNLNNPAFALSLSIPDFWKPSKKAIYNNLPLPEFDDTGFMGRDNDRKSINKLLGSNTSVISIVGEGGIGKTALAQRCLYDILELCEDEKNDSSLYDIIIWVTLKTNRLTIGGVEQIQNAISSSSGLFHNISAVLGGGDPGEHGDLTSSLNEISEYMSEFKILLCIDNLETISSSEIRDFLANIPHHSRVLITTRIGLGEIEYRYKLDKLDDKPSIDLMRNMSRLLNLDSISKKKSEQLKHLCKRLHNNPLLIKWYVLAVAAGSSPADLINKEGLSFKDALRFCFENLYDKLGSVETRVISIIACLRKPVSAVELRFFLDGETEVKIEEALHQLHNSSMLESGVDAKDGEGRLYSLTGVAEEYMSSIRPVSEETYQMVKSKRKELQNILDSTNIMQHHYNYDLNTISWSTRDEKICAIYLKKALSEAKNQKFKEAEELIFQAKNIMPEFSECYRVHGYILKDSSPYKAEVELEKAIAFNPDSAIARYAYAQFLISEEDFPRARTHIDRALQVDSKDIALRTCKAWILTLSGDYKSAAVLYEELIPEQNTRHRKFRISTYDQASNCYRRMTSQSFRDNDYSAAKLSICRRVSILSHAIESGDFDHGTVKRLCQTLVDAEAYYVQVNDASISIEILGLIDSTFAKFSAKSLQALQIGLDMYIQNCTSQNLFKANDLLQRAAPVAPVSAGVRNSGKVHKVVHSATGVNYGFIRSVQGESLFFPRKELTPRNMLDETYLDVEVTFIEETNEKGRCARDITKS</sequence>
<dbReference type="InterPro" id="IPR002182">
    <property type="entry name" value="NB-ARC"/>
</dbReference>
<comment type="caution">
    <text evidence="2">The sequence shown here is derived from an EMBL/GenBank/DDBJ whole genome shotgun (WGS) entry which is preliminary data.</text>
</comment>
<keyword evidence="3" id="KW-1185">Reference proteome</keyword>
<dbReference type="Gene3D" id="3.40.50.300">
    <property type="entry name" value="P-loop containing nucleotide triphosphate hydrolases"/>
    <property type="match status" value="1"/>
</dbReference>
<dbReference type="InterPro" id="IPR027417">
    <property type="entry name" value="P-loop_NTPase"/>
</dbReference>
<name>A0ABR9SPW6_9PSED</name>
<dbReference type="Pfam" id="PF14559">
    <property type="entry name" value="TPR_19"/>
    <property type="match status" value="1"/>
</dbReference>
<dbReference type="RefSeq" id="WP_193862889.1">
    <property type="nucleotide sequence ID" value="NZ_JADDUM010000037.1"/>
</dbReference>
<reference evidence="2 3" key="1">
    <citation type="submission" date="2020-10" db="EMBL/GenBank/DDBJ databases">
        <title>The draft genomes of Cyclamen pathogen Pseudomonas sp.</title>
        <authorList>
            <person name="Fujikawa T."/>
            <person name="Sawada H."/>
        </authorList>
    </citation>
    <scope>NUCLEOTIDE SEQUENCE [LARGE SCALE GENOMIC DNA]</scope>
    <source>
        <strain evidence="2 3">MAFF 301449</strain>
    </source>
</reference>
<dbReference type="SUPFAM" id="SSF48452">
    <property type="entry name" value="TPR-like"/>
    <property type="match status" value="1"/>
</dbReference>
<dbReference type="Gene3D" id="1.25.40.10">
    <property type="entry name" value="Tetratricopeptide repeat domain"/>
    <property type="match status" value="1"/>
</dbReference>
<dbReference type="Pfam" id="PF00931">
    <property type="entry name" value="NB-ARC"/>
    <property type="match status" value="1"/>
</dbReference>
<gene>
    <name evidence="2" type="ORF">IQK56_06580</name>
</gene>